<dbReference type="VEuPathDB" id="FungiDB:GLRG_11815"/>
<proteinExistence type="predicted"/>
<gene>
    <name evidence="2" type="ORF">GLRG_11815</name>
</gene>
<organism evidence="3">
    <name type="scientific">Colletotrichum graminicola (strain M1.001 / M2 / FGSC 10212)</name>
    <name type="common">Maize anthracnose fungus</name>
    <name type="synonym">Glomerella graminicola</name>
    <dbReference type="NCBI Taxonomy" id="645133"/>
    <lineage>
        <taxon>Eukaryota</taxon>
        <taxon>Fungi</taxon>
        <taxon>Dikarya</taxon>
        <taxon>Ascomycota</taxon>
        <taxon>Pezizomycotina</taxon>
        <taxon>Sordariomycetes</taxon>
        <taxon>Hypocreomycetidae</taxon>
        <taxon>Glomerellales</taxon>
        <taxon>Glomerellaceae</taxon>
        <taxon>Colletotrichum</taxon>
        <taxon>Colletotrichum graminicola species complex</taxon>
    </lineage>
</organism>
<evidence type="ECO:0000256" key="1">
    <source>
        <dbReference type="SAM" id="MobiDB-lite"/>
    </source>
</evidence>
<dbReference type="HOGENOM" id="CLU_2413140_0_0_1"/>
<protein>
    <submittedName>
        <fullName evidence="2">Uncharacterized protein</fullName>
    </submittedName>
</protein>
<accession>E3R0N1</accession>
<feature type="compositionally biased region" description="Polar residues" evidence="1">
    <location>
        <begin position="58"/>
        <end position="70"/>
    </location>
</feature>
<evidence type="ECO:0000313" key="3">
    <source>
        <dbReference type="Proteomes" id="UP000008782"/>
    </source>
</evidence>
<keyword evidence="3" id="KW-1185">Reference proteome</keyword>
<dbReference type="AlphaFoldDB" id="E3R0N1"/>
<dbReference type="RefSeq" id="XP_008100689.1">
    <property type="nucleotide sequence ID" value="XM_008102498.1"/>
</dbReference>
<dbReference type="GeneID" id="24417178"/>
<evidence type="ECO:0000313" key="2">
    <source>
        <dbReference type="EMBL" id="EFQ36669.1"/>
    </source>
</evidence>
<name>E3R0N1_COLGM</name>
<dbReference type="Proteomes" id="UP000008782">
    <property type="component" value="Unassembled WGS sequence"/>
</dbReference>
<sequence length="92" mass="10526">MWYQHYNQQHQPNHKPDHVYKQQPIQDRAQVRPPPPKQPKAKGKLALLEEKAKATKTPPTHSTQPTNQLKNYHAVGGRNIGSRASELGWTSE</sequence>
<feature type="region of interest" description="Disordered" evidence="1">
    <location>
        <begin position="1"/>
        <end position="92"/>
    </location>
</feature>
<feature type="compositionally biased region" description="Low complexity" evidence="1">
    <location>
        <begin position="1"/>
        <end position="11"/>
    </location>
</feature>
<reference evidence="3" key="1">
    <citation type="journal article" date="2012" name="Nat. Genet.">
        <title>Lifestyle transitions in plant pathogenic Colletotrichum fungi deciphered by genome and transcriptome analyses.</title>
        <authorList>
            <person name="O'Connell R.J."/>
            <person name="Thon M.R."/>
            <person name="Hacquard S."/>
            <person name="Amyotte S.G."/>
            <person name="Kleemann J."/>
            <person name="Torres M.F."/>
            <person name="Damm U."/>
            <person name="Buiate E.A."/>
            <person name="Epstein L."/>
            <person name="Alkan N."/>
            <person name="Altmueller J."/>
            <person name="Alvarado-Balderrama L."/>
            <person name="Bauser C.A."/>
            <person name="Becker C."/>
            <person name="Birren B.W."/>
            <person name="Chen Z."/>
            <person name="Choi J."/>
            <person name="Crouch J.A."/>
            <person name="Duvick J.P."/>
            <person name="Farman M.A."/>
            <person name="Gan P."/>
            <person name="Heiman D."/>
            <person name="Henrissat B."/>
            <person name="Howard R.J."/>
            <person name="Kabbage M."/>
            <person name="Koch C."/>
            <person name="Kracher B."/>
            <person name="Kubo Y."/>
            <person name="Law A.D."/>
            <person name="Lebrun M.-H."/>
            <person name="Lee Y.-H."/>
            <person name="Miyara I."/>
            <person name="Moore N."/>
            <person name="Neumann U."/>
            <person name="Nordstroem K."/>
            <person name="Panaccione D.G."/>
            <person name="Panstruga R."/>
            <person name="Place M."/>
            <person name="Proctor R.H."/>
            <person name="Prusky D."/>
            <person name="Rech G."/>
            <person name="Reinhardt R."/>
            <person name="Rollins J.A."/>
            <person name="Rounsley S."/>
            <person name="Schardl C.L."/>
            <person name="Schwartz D.C."/>
            <person name="Shenoy N."/>
            <person name="Shirasu K."/>
            <person name="Sikhakolli U.R."/>
            <person name="Stueber K."/>
            <person name="Sukno S.A."/>
            <person name="Sweigard J.A."/>
            <person name="Takano Y."/>
            <person name="Takahara H."/>
            <person name="Trail F."/>
            <person name="van der Does H.C."/>
            <person name="Voll L.M."/>
            <person name="Will I."/>
            <person name="Young S."/>
            <person name="Zeng Q."/>
            <person name="Zhang J."/>
            <person name="Zhou S."/>
            <person name="Dickman M.B."/>
            <person name="Schulze-Lefert P."/>
            <person name="Ver Loren van Themaat E."/>
            <person name="Ma L.-J."/>
            <person name="Vaillancourt L.J."/>
        </authorList>
    </citation>
    <scope>NUCLEOTIDE SEQUENCE [LARGE SCALE GENOMIC DNA]</scope>
    <source>
        <strain evidence="3">M1.001 / M2 / FGSC 10212</strain>
    </source>
</reference>
<dbReference type="EMBL" id="GG697460">
    <property type="protein sequence ID" value="EFQ36669.1"/>
    <property type="molecule type" value="Genomic_DNA"/>
</dbReference>